<dbReference type="AlphaFoldDB" id="A0A2J0YW51"/>
<dbReference type="EMBL" id="NJGD01000017">
    <property type="protein sequence ID" value="PJR12012.1"/>
    <property type="molecule type" value="Genomic_DNA"/>
</dbReference>
<protein>
    <submittedName>
        <fullName evidence="1">MarR family transcriptional regulator</fullName>
    </submittedName>
</protein>
<dbReference type="PROSITE" id="PS50995">
    <property type="entry name" value="HTH_MARR_2"/>
    <property type="match status" value="1"/>
</dbReference>
<comment type="caution">
    <text evidence="1">The sequence shown here is derived from an EMBL/GenBank/DDBJ whole genome shotgun (WGS) entry which is preliminary data.</text>
</comment>
<dbReference type="Proteomes" id="UP000231987">
    <property type="component" value="Unassembled WGS sequence"/>
</dbReference>
<gene>
    <name evidence="1" type="ORF">CEJ86_26690</name>
</gene>
<dbReference type="GO" id="GO:0006950">
    <property type="term" value="P:response to stress"/>
    <property type="evidence" value="ECO:0007669"/>
    <property type="project" value="TreeGrafter"/>
</dbReference>
<dbReference type="InterPro" id="IPR039422">
    <property type="entry name" value="MarR/SlyA-like"/>
</dbReference>
<reference evidence="1 2" key="1">
    <citation type="submission" date="2017-06" db="EMBL/GenBank/DDBJ databases">
        <title>Ensifer strains isolated from leguminous trees and herbs display diverse denitrification phenotypes with some acting as strong N2O sinks.</title>
        <authorList>
            <person name="Woliy K."/>
            <person name="Mania D."/>
            <person name="Bakken L.R."/>
            <person name="Frostegard A."/>
        </authorList>
    </citation>
    <scope>NUCLEOTIDE SEQUENCE [LARGE SCALE GENOMIC DNA]</scope>
    <source>
        <strain evidence="1 2">AC50a</strain>
    </source>
</reference>
<dbReference type="InterPro" id="IPR036388">
    <property type="entry name" value="WH-like_DNA-bd_sf"/>
</dbReference>
<accession>A0A2J0YW51</accession>
<dbReference type="InterPro" id="IPR000835">
    <property type="entry name" value="HTH_MarR-typ"/>
</dbReference>
<name>A0A2J0YW51_RHIML</name>
<evidence type="ECO:0000313" key="1">
    <source>
        <dbReference type="EMBL" id="PJR12012.1"/>
    </source>
</evidence>
<proteinExistence type="predicted"/>
<dbReference type="GO" id="GO:0003700">
    <property type="term" value="F:DNA-binding transcription factor activity"/>
    <property type="evidence" value="ECO:0007669"/>
    <property type="project" value="InterPro"/>
</dbReference>
<dbReference type="InterPro" id="IPR036390">
    <property type="entry name" value="WH_DNA-bd_sf"/>
</dbReference>
<dbReference type="Gene3D" id="1.10.10.10">
    <property type="entry name" value="Winged helix-like DNA-binding domain superfamily/Winged helix DNA-binding domain"/>
    <property type="match status" value="1"/>
</dbReference>
<dbReference type="PANTHER" id="PTHR33164">
    <property type="entry name" value="TRANSCRIPTIONAL REGULATOR, MARR FAMILY"/>
    <property type="match status" value="1"/>
</dbReference>
<sequence>MPSGAGSRSRTQVPEIADEEALDPGVFEGLAGVRLAMRRFLSFSEAVLSEAGVTSQQYQALLVLKVAPQSRIMLRQLAEEMLIQHHGAVQLVDRLVAAGLALRIPSADDKRRVLVGLTDYGERVLNFLAKRHLGAMLDNEPLLIESLSRLRALARTG</sequence>
<dbReference type="PANTHER" id="PTHR33164:SF43">
    <property type="entry name" value="HTH-TYPE TRANSCRIPTIONAL REPRESSOR YETL"/>
    <property type="match status" value="1"/>
</dbReference>
<evidence type="ECO:0000313" key="2">
    <source>
        <dbReference type="Proteomes" id="UP000231987"/>
    </source>
</evidence>
<dbReference type="SMART" id="SM00347">
    <property type="entry name" value="HTH_MARR"/>
    <property type="match status" value="1"/>
</dbReference>
<dbReference type="RefSeq" id="WP_018096595.1">
    <property type="nucleotide sequence ID" value="NZ_JAHVCQ010000004.1"/>
</dbReference>
<organism evidence="1 2">
    <name type="scientific">Rhizobium meliloti</name>
    <name type="common">Ensifer meliloti</name>
    <name type="synonym">Sinorhizobium meliloti</name>
    <dbReference type="NCBI Taxonomy" id="382"/>
    <lineage>
        <taxon>Bacteria</taxon>
        <taxon>Pseudomonadati</taxon>
        <taxon>Pseudomonadota</taxon>
        <taxon>Alphaproteobacteria</taxon>
        <taxon>Hyphomicrobiales</taxon>
        <taxon>Rhizobiaceae</taxon>
        <taxon>Sinorhizobium/Ensifer group</taxon>
        <taxon>Sinorhizobium</taxon>
    </lineage>
</organism>
<dbReference type="Pfam" id="PF12802">
    <property type="entry name" value="MarR_2"/>
    <property type="match status" value="1"/>
</dbReference>
<dbReference type="SUPFAM" id="SSF46785">
    <property type="entry name" value="Winged helix' DNA-binding domain"/>
    <property type="match status" value="1"/>
</dbReference>